<dbReference type="EMBL" id="JBHSTP010000001">
    <property type="protein sequence ID" value="MFC6355126.1"/>
    <property type="molecule type" value="Genomic_DNA"/>
</dbReference>
<dbReference type="InterPro" id="IPR009339">
    <property type="entry name" value="DUF998"/>
</dbReference>
<feature type="transmembrane region" description="Helical" evidence="1">
    <location>
        <begin position="104"/>
        <end position="124"/>
    </location>
</feature>
<feature type="transmembrane region" description="Helical" evidence="1">
    <location>
        <begin position="144"/>
        <end position="168"/>
    </location>
</feature>
<keyword evidence="1" id="KW-1133">Transmembrane helix</keyword>
<accession>A0ABW1VDN8</accession>
<feature type="transmembrane region" description="Helical" evidence="1">
    <location>
        <begin position="30"/>
        <end position="51"/>
    </location>
</feature>
<keyword evidence="1" id="KW-0812">Transmembrane</keyword>
<evidence type="ECO:0000313" key="3">
    <source>
        <dbReference type="Proteomes" id="UP001596306"/>
    </source>
</evidence>
<keyword evidence="1" id="KW-0472">Membrane</keyword>
<comment type="caution">
    <text evidence="2">The sequence shown here is derived from an EMBL/GenBank/DDBJ whole genome shotgun (WGS) entry which is preliminary data.</text>
</comment>
<gene>
    <name evidence="2" type="ORF">ACFQB0_03240</name>
</gene>
<proteinExistence type="predicted"/>
<name>A0ABW1VDN8_9MICO</name>
<sequence length="232" mass="24563">MSQAQAQAQGQDMVKKPGVVESGGGGGSKLLVLGSFGGPLFVVLVLIQMAVVPWFDIVKFPLSVLSVGETWWMNKTAFLGGGLLTLAGAIGLRRTLRGRPSGAFGPLLIGVFGVGLVGSGIFDVDPGDGAPPGSPALTQSDYTWHMYAHNLSSMVAFICLSIACFVFVRRFTHQGKWAWIVVSVCVGVVTFVLFFLPVGTPSLRLAIATLLMFSWTTALFLSTRAASRVLLV</sequence>
<keyword evidence="3" id="KW-1185">Reference proteome</keyword>
<protein>
    <submittedName>
        <fullName evidence="2">DUF998 domain-containing protein</fullName>
    </submittedName>
</protein>
<feature type="transmembrane region" description="Helical" evidence="1">
    <location>
        <begin position="202"/>
        <end position="221"/>
    </location>
</feature>
<dbReference type="RefSeq" id="WP_386727518.1">
    <property type="nucleotide sequence ID" value="NZ_JBHSTP010000001.1"/>
</dbReference>
<dbReference type="Proteomes" id="UP001596306">
    <property type="component" value="Unassembled WGS sequence"/>
</dbReference>
<evidence type="ECO:0000256" key="1">
    <source>
        <dbReference type="SAM" id="Phobius"/>
    </source>
</evidence>
<feature type="transmembrane region" description="Helical" evidence="1">
    <location>
        <begin position="71"/>
        <end position="92"/>
    </location>
</feature>
<organism evidence="2 3">
    <name type="scientific">Luethyella okanaganae</name>
    <dbReference type="NCBI Taxonomy" id="69372"/>
    <lineage>
        <taxon>Bacteria</taxon>
        <taxon>Bacillati</taxon>
        <taxon>Actinomycetota</taxon>
        <taxon>Actinomycetes</taxon>
        <taxon>Micrococcales</taxon>
        <taxon>Microbacteriaceae</taxon>
        <taxon>Luethyella</taxon>
    </lineage>
</organism>
<feature type="transmembrane region" description="Helical" evidence="1">
    <location>
        <begin position="177"/>
        <end position="196"/>
    </location>
</feature>
<reference evidence="3" key="1">
    <citation type="journal article" date="2019" name="Int. J. Syst. Evol. Microbiol.">
        <title>The Global Catalogue of Microorganisms (GCM) 10K type strain sequencing project: providing services to taxonomists for standard genome sequencing and annotation.</title>
        <authorList>
            <consortium name="The Broad Institute Genomics Platform"/>
            <consortium name="The Broad Institute Genome Sequencing Center for Infectious Disease"/>
            <person name="Wu L."/>
            <person name="Ma J."/>
        </authorList>
    </citation>
    <scope>NUCLEOTIDE SEQUENCE [LARGE SCALE GENOMIC DNA]</scope>
    <source>
        <strain evidence="3">CCUG 43304</strain>
    </source>
</reference>
<evidence type="ECO:0000313" key="2">
    <source>
        <dbReference type="EMBL" id="MFC6355126.1"/>
    </source>
</evidence>
<dbReference type="Pfam" id="PF06197">
    <property type="entry name" value="DUF998"/>
    <property type="match status" value="1"/>
</dbReference>